<proteinExistence type="predicted"/>
<dbReference type="AlphaFoldDB" id="A0A1H5MWS4"/>
<organism evidence="1 2">
    <name type="scientific">Jiangella alba</name>
    <dbReference type="NCBI Taxonomy" id="561176"/>
    <lineage>
        <taxon>Bacteria</taxon>
        <taxon>Bacillati</taxon>
        <taxon>Actinomycetota</taxon>
        <taxon>Actinomycetes</taxon>
        <taxon>Jiangellales</taxon>
        <taxon>Jiangellaceae</taxon>
        <taxon>Jiangella</taxon>
    </lineage>
</organism>
<dbReference type="Proteomes" id="UP000181980">
    <property type="component" value="Unassembled WGS sequence"/>
</dbReference>
<name>A0A1H5MWS4_9ACTN</name>
<dbReference type="OrthoDB" id="9870042at2"/>
<reference evidence="2" key="1">
    <citation type="submission" date="2016-10" db="EMBL/GenBank/DDBJ databases">
        <authorList>
            <person name="Varghese N."/>
            <person name="Submissions S."/>
        </authorList>
    </citation>
    <scope>NUCLEOTIDE SEQUENCE [LARGE SCALE GENOMIC DNA]</scope>
    <source>
        <strain evidence="2">DSM 45237</strain>
    </source>
</reference>
<evidence type="ECO:0000313" key="2">
    <source>
        <dbReference type="Proteomes" id="UP000181980"/>
    </source>
</evidence>
<dbReference type="RefSeq" id="WP_141711862.1">
    <property type="nucleotide sequence ID" value="NZ_FNUC01000003.1"/>
</dbReference>
<gene>
    <name evidence="1" type="ORF">SAMN04488561_3496</name>
</gene>
<sequence length="64" mass="6818">MADNDLSARLDRLEQLLGLQRMNVSADAEGGRGFANSGVSDHCGNSTFSNHCAVMRAEPEVAPQ</sequence>
<keyword evidence="2" id="KW-1185">Reference proteome</keyword>
<accession>A0A1H5MWS4</accession>
<protein>
    <submittedName>
        <fullName evidence="1">Uncharacterized protein</fullName>
    </submittedName>
</protein>
<dbReference type="EMBL" id="FNUC01000003">
    <property type="protein sequence ID" value="SEE93792.1"/>
    <property type="molecule type" value="Genomic_DNA"/>
</dbReference>
<evidence type="ECO:0000313" key="1">
    <source>
        <dbReference type="EMBL" id="SEE93792.1"/>
    </source>
</evidence>